<evidence type="ECO:0000259" key="8">
    <source>
        <dbReference type="PROSITE" id="PS50928"/>
    </source>
</evidence>
<dbReference type="PANTHER" id="PTHR30151:SF0">
    <property type="entry name" value="ABC TRANSPORTER PERMEASE PROTEIN MJ0413-RELATED"/>
    <property type="match status" value="1"/>
</dbReference>
<dbReference type="GO" id="GO:0005886">
    <property type="term" value="C:plasma membrane"/>
    <property type="evidence" value="ECO:0007669"/>
    <property type="project" value="UniProtKB-SubCell"/>
</dbReference>
<dbReference type="GO" id="GO:0055085">
    <property type="term" value="P:transmembrane transport"/>
    <property type="evidence" value="ECO:0007669"/>
    <property type="project" value="InterPro"/>
</dbReference>
<evidence type="ECO:0000256" key="5">
    <source>
        <dbReference type="ARBA" id="ARBA00022989"/>
    </source>
</evidence>
<accession>A0A7C8HFW5</accession>
<keyword evidence="3" id="KW-1003">Cell membrane</keyword>
<proteinExistence type="inferred from homology"/>
<keyword evidence="5 7" id="KW-1133">Transmembrane helix</keyword>
<evidence type="ECO:0000256" key="2">
    <source>
        <dbReference type="ARBA" id="ARBA00022448"/>
    </source>
</evidence>
<feature type="transmembrane region" description="Helical" evidence="7">
    <location>
        <begin position="12"/>
        <end position="36"/>
    </location>
</feature>
<protein>
    <submittedName>
        <fullName evidence="9">ABC transporter permease subunit</fullName>
    </submittedName>
</protein>
<evidence type="ECO:0000256" key="6">
    <source>
        <dbReference type="ARBA" id="ARBA00023136"/>
    </source>
</evidence>
<dbReference type="Proteomes" id="UP000483018">
    <property type="component" value="Unassembled WGS sequence"/>
</dbReference>
<dbReference type="InterPro" id="IPR000515">
    <property type="entry name" value="MetI-like"/>
</dbReference>
<sequence>MKDSITRNKKAYLLISIFIFIIIWQTLSSIVGSLIMPSPVETVKTLVDLAVQPEFWKDIVISIIRGLLGFLLAILIGTPLGFWMGLREEIEAFFYPFLILTQTTPTVSWLILGWLWFGTGDGAAAIFIIWIIVIPFIIVNVMEGTKQLDKQLMEMAKVYKISFKKRILHFYFPQIFPYWLAGCSIGSGLTWKGVAMAELLTARTGIGAAMGVARINLEIAEVIVWSGILVLLGYGSSALIKRLEAAYTKKWR</sequence>
<feature type="transmembrane region" description="Helical" evidence="7">
    <location>
        <begin position="170"/>
        <end position="191"/>
    </location>
</feature>
<keyword evidence="10" id="KW-1185">Reference proteome</keyword>
<organism evidence="9 10">
    <name type="scientific">Defluviitalea raffinosedens</name>
    <dbReference type="NCBI Taxonomy" id="1450156"/>
    <lineage>
        <taxon>Bacteria</taxon>
        <taxon>Bacillati</taxon>
        <taxon>Bacillota</taxon>
        <taxon>Clostridia</taxon>
        <taxon>Lachnospirales</taxon>
        <taxon>Defluviitaleaceae</taxon>
        <taxon>Defluviitalea</taxon>
    </lineage>
</organism>
<dbReference type="OrthoDB" id="308958at2"/>
<dbReference type="CDD" id="cd06261">
    <property type="entry name" value="TM_PBP2"/>
    <property type="match status" value="1"/>
</dbReference>
<dbReference type="PANTHER" id="PTHR30151">
    <property type="entry name" value="ALKANE SULFONATE ABC TRANSPORTER-RELATED, MEMBRANE SUBUNIT"/>
    <property type="match status" value="1"/>
</dbReference>
<evidence type="ECO:0000256" key="1">
    <source>
        <dbReference type="ARBA" id="ARBA00004651"/>
    </source>
</evidence>
<evidence type="ECO:0000256" key="4">
    <source>
        <dbReference type="ARBA" id="ARBA00022692"/>
    </source>
</evidence>
<dbReference type="InterPro" id="IPR035906">
    <property type="entry name" value="MetI-like_sf"/>
</dbReference>
<evidence type="ECO:0000256" key="3">
    <source>
        <dbReference type="ARBA" id="ARBA00022475"/>
    </source>
</evidence>
<dbReference type="SUPFAM" id="SSF161098">
    <property type="entry name" value="MetI-like"/>
    <property type="match status" value="1"/>
</dbReference>
<keyword evidence="2 7" id="KW-0813">Transport</keyword>
<name>A0A7C8HFW5_9FIRM</name>
<keyword evidence="6 7" id="KW-0472">Membrane</keyword>
<dbReference type="RefSeq" id="WP_158739764.1">
    <property type="nucleotide sequence ID" value="NZ_WSLF01000003.1"/>
</dbReference>
<dbReference type="EMBL" id="WSLF01000003">
    <property type="protein sequence ID" value="KAE9635516.1"/>
    <property type="molecule type" value="Genomic_DNA"/>
</dbReference>
<feature type="transmembrane region" description="Helical" evidence="7">
    <location>
        <begin position="123"/>
        <end position="142"/>
    </location>
</feature>
<reference evidence="9 10" key="1">
    <citation type="submission" date="2019-12" db="EMBL/GenBank/DDBJ databases">
        <title>Defluviitalea raffinosedens, isolated from a biogas fermenter, genome sequencing and characterization.</title>
        <authorList>
            <person name="Rettenmaier R."/>
            <person name="Schneider M."/>
            <person name="Neuhaus K."/>
            <person name="Liebl W."/>
            <person name="Zverlov V."/>
        </authorList>
    </citation>
    <scope>NUCLEOTIDE SEQUENCE [LARGE SCALE GENOMIC DNA]</scope>
    <source>
        <strain evidence="9 10">249c-K6</strain>
    </source>
</reference>
<evidence type="ECO:0000313" key="10">
    <source>
        <dbReference type="Proteomes" id="UP000483018"/>
    </source>
</evidence>
<dbReference type="AlphaFoldDB" id="A0A7C8HFW5"/>
<evidence type="ECO:0000313" key="9">
    <source>
        <dbReference type="EMBL" id="KAE9635516.1"/>
    </source>
</evidence>
<dbReference type="Gene3D" id="1.10.3720.10">
    <property type="entry name" value="MetI-like"/>
    <property type="match status" value="1"/>
</dbReference>
<feature type="transmembrane region" description="Helical" evidence="7">
    <location>
        <begin position="93"/>
        <end position="117"/>
    </location>
</feature>
<dbReference type="Pfam" id="PF00528">
    <property type="entry name" value="BPD_transp_1"/>
    <property type="match status" value="1"/>
</dbReference>
<keyword evidence="4 7" id="KW-0812">Transmembrane</keyword>
<gene>
    <name evidence="9" type="ORF">GND95_05055</name>
</gene>
<feature type="transmembrane region" description="Helical" evidence="7">
    <location>
        <begin position="222"/>
        <end position="240"/>
    </location>
</feature>
<evidence type="ECO:0000256" key="7">
    <source>
        <dbReference type="RuleBase" id="RU363032"/>
    </source>
</evidence>
<comment type="similarity">
    <text evidence="7">Belongs to the binding-protein-dependent transport system permease family.</text>
</comment>
<dbReference type="PROSITE" id="PS50928">
    <property type="entry name" value="ABC_TM1"/>
    <property type="match status" value="1"/>
</dbReference>
<feature type="transmembrane region" description="Helical" evidence="7">
    <location>
        <begin position="59"/>
        <end position="86"/>
    </location>
</feature>
<feature type="domain" description="ABC transmembrane type-1" evidence="8">
    <location>
        <begin position="59"/>
        <end position="240"/>
    </location>
</feature>
<comment type="subcellular location">
    <subcellularLocation>
        <location evidence="1 7">Cell membrane</location>
        <topology evidence="1 7">Multi-pass membrane protein</topology>
    </subcellularLocation>
</comment>
<comment type="caution">
    <text evidence="9">The sequence shown here is derived from an EMBL/GenBank/DDBJ whole genome shotgun (WGS) entry which is preliminary data.</text>
</comment>